<organism evidence="3 4">
    <name type="scientific">Akanthomyces lecanii RCEF 1005</name>
    <dbReference type="NCBI Taxonomy" id="1081108"/>
    <lineage>
        <taxon>Eukaryota</taxon>
        <taxon>Fungi</taxon>
        <taxon>Dikarya</taxon>
        <taxon>Ascomycota</taxon>
        <taxon>Pezizomycotina</taxon>
        <taxon>Sordariomycetes</taxon>
        <taxon>Hypocreomycetidae</taxon>
        <taxon>Hypocreales</taxon>
        <taxon>Cordycipitaceae</taxon>
        <taxon>Akanthomyces</taxon>
        <taxon>Cordyceps confragosa</taxon>
    </lineage>
</organism>
<feature type="compositionally biased region" description="Polar residues" evidence="1">
    <location>
        <begin position="840"/>
        <end position="869"/>
    </location>
</feature>
<gene>
    <name evidence="3" type="ORF">LEL_07762</name>
</gene>
<evidence type="ECO:0000259" key="2">
    <source>
        <dbReference type="Pfam" id="PF03399"/>
    </source>
</evidence>
<feature type="compositionally biased region" description="Polar residues" evidence="1">
    <location>
        <begin position="1"/>
        <end position="16"/>
    </location>
</feature>
<dbReference type="PANTHER" id="PTHR12436">
    <property type="entry name" value="80 KDA MCM3-ASSOCIATED PROTEIN"/>
    <property type="match status" value="1"/>
</dbReference>
<evidence type="ECO:0000313" key="3">
    <source>
        <dbReference type="EMBL" id="OAA75774.1"/>
    </source>
</evidence>
<protein>
    <submittedName>
        <fullName evidence="3">MCM3-associated protein</fullName>
    </submittedName>
</protein>
<feature type="compositionally biased region" description="Low complexity" evidence="1">
    <location>
        <begin position="1084"/>
        <end position="1104"/>
    </location>
</feature>
<feature type="region of interest" description="Disordered" evidence="1">
    <location>
        <begin position="1"/>
        <end position="136"/>
    </location>
</feature>
<name>A0A168FYB0_CORDF</name>
<evidence type="ECO:0000313" key="4">
    <source>
        <dbReference type="Proteomes" id="UP000076881"/>
    </source>
</evidence>
<dbReference type="GO" id="GO:0070390">
    <property type="term" value="C:transcription export complex 2"/>
    <property type="evidence" value="ECO:0007669"/>
    <property type="project" value="TreeGrafter"/>
</dbReference>
<feature type="region of interest" description="Disordered" evidence="1">
    <location>
        <begin position="1037"/>
        <end position="1143"/>
    </location>
</feature>
<feature type="compositionally biased region" description="Polar residues" evidence="1">
    <location>
        <begin position="46"/>
        <end position="69"/>
    </location>
</feature>
<dbReference type="Proteomes" id="UP000076881">
    <property type="component" value="Unassembled WGS sequence"/>
</dbReference>
<feature type="region of interest" description="Disordered" evidence="1">
    <location>
        <begin position="662"/>
        <end position="778"/>
    </location>
</feature>
<reference evidence="3 4" key="1">
    <citation type="journal article" date="2016" name="Genome Biol. Evol.">
        <title>Divergent and convergent evolution of fungal pathogenicity.</title>
        <authorList>
            <person name="Shang Y."/>
            <person name="Xiao G."/>
            <person name="Zheng P."/>
            <person name="Cen K."/>
            <person name="Zhan S."/>
            <person name="Wang C."/>
        </authorList>
    </citation>
    <scope>NUCLEOTIDE SEQUENCE [LARGE SCALE GENOMIC DNA]</scope>
    <source>
        <strain evidence="3 4">RCEF 1005</strain>
    </source>
</reference>
<feature type="region of interest" description="Disordered" evidence="1">
    <location>
        <begin position="1173"/>
        <end position="1268"/>
    </location>
</feature>
<feature type="compositionally biased region" description="Polar residues" evidence="1">
    <location>
        <begin position="675"/>
        <end position="708"/>
    </location>
</feature>
<feature type="compositionally biased region" description="Low complexity" evidence="1">
    <location>
        <begin position="738"/>
        <end position="755"/>
    </location>
</feature>
<dbReference type="Gene3D" id="1.25.40.990">
    <property type="match status" value="1"/>
</dbReference>
<dbReference type="GO" id="GO:0005737">
    <property type="term" value="C:cytoplasm"/>
    <property type="evidence" value="ECO:0007669"/>
    <property type="project" value="TreeGrafter"/>
</dbReference>
<feature type="compositionally biased region" description="Basic and acidic residues" evidence="1">
    <location>
        <begin position="1130"/>
        <end position="1143"/>
    </location>
</feature>
<dbReference type="InterPro" id="IPR005062">
    <property type="entry name" value="SAC3/GANP/THP3_conserved"/>
</dbReference>
<dbReference type="Pfam" id="PF03399">
    <property type="entry name" value="SAC3_GANP"/>
    <property type="match status" value="1"/>
</dbReference>
<evidence type="ECO:0000256" key="1">
    <source>
        <dbReference type="SAM" id="MobiDB-lite"/>
    </source>
</evidence>
<feature type="compositionally biased region" description="Polar residues" evidence="1">
    <location>
        <begin position="76"/>
        <end position="97"/>
    </location>
</feature>
<proteinExistence type="predicted"/>
<accession>A0A168FYB0</accession>
<feature type="compositionally biased region" description="Basic residues" evidence="1">
    <location>
        <begin position="1042"/>
        <end position="1051"/>
    </location>
</feature>
<dbReference type="PANTHER" id="PTHR12436:SF3">
    <property type="entry name" value="GERMINAL-CENTER ASSOCIATED NUCLEAR PROTEIN"/>
    <property type="match status" value="1"/>
</dbReference>
<dbReference type="OrthoDB" id="264795at2759"/>
<sequence>MFSPFGTSTQSSTPAASNPFAPKTNPFGQDGSGTSAFGAKPKPSNPFAQNTASSSSVNGASNPFASTPLATAANEGKQTSKPAWGQQTNGSQPSSSPYGGKPEVFTKPQAKLTSTPAPAFSSAPKGNGELPSSNDPHARRIYEQLRQDGIAPPAWPSQPGDPQHKAQMAKFREQYEDYRSKVRASLTRAGLIDDPTKRKALREAIDFKGICEDMCPEYEKITRITELDIPTPEKDPQTTFASTTRMVKKLARSAAGQEAPLPMDVLSVPTLRKTLDYLVDDLLRNDENLPTLHGYLWDRTRAIRRDFTFFSTLGVEEMKIQASVLEDIARFHVTALHLLSQSGKAPEDFVEQQELEQLSKALLTLRDIYDDCYAQGSPCENEAEFRAYYVVFHANDPNVLEMVQRQWRPSLYGDCDVIRTAVSLVEALQNTSDFHGPLLGGPSLAAAGAHQTYFRIVQDKTVSYTMACFAECHFPQLRRSILGSIKRALARPREPSRDVTAAALNKYLQFDTVQQAIEFAELHDVEFQPSQQNPADRNLSCAVLYNSSTLPHPRLQHQFSQALVEDKRGSRSLPEVVHKTVYADAATAAHKEASLAQEGSLFVQDEPAKPPSIMPPPPLHNPFGGFGQPTTNGGALSNPLTQAPAEAGQAKSNFFSQEIKPASTAQRPTPPFGIQNPSTAAPTPSFGVTAQNSPFAKALPSQTSSSEPATKETHPFGDGQTAPAAKTSFGLIGSNAGTSEPPTTISSTTPSASLPAVSGFKPKAAEPPTVASSSSTPHNAFSTPAVPAFGGFNLGAQKAPTATSDTIQKALPAFSGFSAQPQSTEAAESAKSLTPPGSPALTQPAFTKPPTESNVPVPTSKSNSVLHSFTPPSKPPAFLGSAVPPTVASPATAPPVELPKLPQPKRDRLLDFTKWIVVGDAGLMAEFQQFWLNELLAPVFLDWHQKEEEKRRHEEETRDNAIADDFRKRSLSVRYFYRWKTHAREKRLKFLRRSGRDQLRNFHRARQMASSIPQAIPKSRPEVLPVPKAHREQALMEGFRKSQVKQARKRSIPPPSRSSTTDVSKARDSAAAIGRHFNLSMPQSGTSSPTRSRSSSMSRGGSKTRALREELLGDSTGHFRRSLPSIASSEESRPESVRSSKVSERWRLKAMGIVQLPDGTAVPESLMNDRRFNRSSQRASSITSVPSRRPSITNMTSRRPSITSLASRRPSIGSIPPPPAFLGTNDGAIPSAAVLEDHVGNKRKRVSEASTGSMEVDDGPPSNNHKRVMSDVSTRDLVNELRALREEMEEGTLWFRSQNERLHAEISSRDGTPLDDSMSVASGSIV</sequence>
<feature type="compositionally biased region" description="Polar residues" evidence="1">
    <location>
        <begin position="1174"/>
        <end position="1206"/>
    </location>
</feature>
<keyword evidence="4" id="KW-1185">Reference proteome</keyword>
<comment type="caution">
    <text evidence="3">The sequence shown here is derived from an EMBL/GenBank/DDBJ whole genome shotgun (WGS) entry which is preliminary data.</text>
</comment>
<dbReference type="EMBL" id="AZHF01000005">
    <property type="protein sequence ID" value="OAA75774.1"/>
    <property type="molecule type" value="Genomic_DNA"/>
</dbReference>
<dbReference type="GO" id="GO:0006406">
    <property type="term" value="P:mRNA export from nucleus"/>
    <property type="evidence" value="ECO:0007669"/>
    <property type="project" value="TreeGrafter"/>
</dbReference>
<dbReference type="InterPro" id="IPR045107">
    <property type="entry name" value="SAC3/GANP/THP3"/>
</dbReference>
<feature type="region of interest" description="Disordered" evidence="1">
    <location>
        <begin position="818"/>
        <end position="869"/>
    </location>
</feature>
<dbReference type="STRING" id="1081108.A0A168FYB0"/>
<feature type="domain" description="SAC3/GANP/THP3 conserved" evidence="2">
    <location>
        <begin position="214"/>
        <end position="528"/>
    </location>
</feature>
<feature type="region of interest" description="Disordered" evidence="1">
    <location>
        <begin position="1306"/>
        <end position="1326"/>
    </location>
</feature>